<protein>
    <submittedName>
        <fullName evidence="2">Uncharacterized protein</fullName>
    </submittedName>
</protein>
<accession>K9ZHE9</accession>
<keyword evidence="1" id="KW-1133">Transmembrane helix</keyword>
<proteinExistence type="predicted"/>
<feature type="transmembrane region" description="Helical" evidence="1">
    <location>
        <begin position="46"/>
        <end position="69"/>
    </location>
</feature>
<dbReference type="RefSeq" id="WP_015215289.1">
    <property type="nucleotide sequence ID" value="NC_019771.1"/>
</dbReference>
<keyword evidence="1" id="KW-0472">Membrane</keyword>
<reference evidence="3" key="1">
    <citation type="journal article" date="2013" name="Proc. Natl. Acad. Sci. U.S.A.">
        <title>Improving the coverage of the cyanobacterial phylum using diversity-driven genome sequencing.</title>
        <authorList>
            <person name="Shih P.M."/>
            <person name="Wu D."/>
            <person name="Latifi A."/>
            <person name="Axen S.D."/>
            <person name="Fewer D.P."/>
            <person name="Talla E."/>
            <person name="Calteau A."/>
            <person name="Cai F."/>
            <person name="Tandeau de Marsac N."/>
            <person name="Rippka R."/>
            <person name="Herdman M."/>
            <person name="Sivonen K."/>
            <person name="Coursin T."/>
            <person name="Laurent T."/>
            <person name="Goodwin L."/>
            <person name="Nolan M."/>
            <person name="Davenport K.W."/>
            <person name="Han C.S."/>
            <person name="Rubin E.M."/>
            <person name="Eisen J.A."/>
            <person name="Woyke T."/>
            <person name="Gugger M."/>
            <person name="Kerfeld C.A."/>
        </authorList>
    </citation>
    <scope>NUCLEOTIDE SEQUENCE [LARGE SCALE GENOMIC DNA]</scope>
    <source>
        <strain evidence="3">ATCC 27899 / PCC 7122</strain>
    </source>
</reference>
<name>K9ZHE9_ANACC</name>
<dbReference type="PATRIC" id="fig|272123.3.peg.3551"/>
<sequence length="182" mass="21383">MTSNISFDLFLENLFFFLVATSFFVIVDVAWKHAKPYTLPEPLPGWFKIWLGTVQLGGIVLPLIVMLLWGVLWGYTSVLSVLAGYFLMLGLQILSEILTLRRFQTVVWVMVPYIYLPYRIWQLFEGLNLLGSETNFLWVRNLLVFEIVLWTLNYALDVTQLPRLLRWEVREENGLEQEYKVD</sequence>
<organism evidence="2 3">
    <name type="scientific">Anabaena cylindrica (strain ATCC 27899 / PCC 7122)</name>
    <dbReference type="NCBI Taxonomy" id="272123"/>
    <lineage>
        <taxon>Bacteria</taxon>
        <taxon>Bacillati</taxon>
        <taxon>Cyanobacteriota</taxon>
        <taxon>Cyanophyceae</taxon>
        <taxon>Nostocales</taxon>
        <taxon>Nostocaceae</taxon>
        <taxon>Anabaena</taxon>
    </lineage>
</organism>
<gene>
    <name evidence="2" type="ordered locus">Anacy_3256</name>
</gene>
<dbReference type="KEGG" id="acy:Anacy_3256"/>
<feature type="transmembrane region" description="Helical" evidence="1">
    <location>
        <begin position="14"/>
        <end position="34"/>
    </location>
</feature>
<evidence type="ECO:0000256" key="1">
    <source>
        <dbReference type="SAM" id="Phobius"/>
    </source>
</evidence>
<keyword evidence="1" id="KW-0812">Transmembrane</keyword>
<dbReference type="Proteomes" id="UP000010474">
    <property type="component" value="Chromosome"/>
</dbReference>
<evidence type="ECO:0000313" key="2">
    <source>
        <dbReference type="EMBL" id="AFZ58663.1"/>
    </source>
</evidence>
<keyword evidence="3" id="KW-1185">Reference proteome</keyword>
<evidence type="ECO:0000313" key="3">
    <source>
        <dbReference type="Proteomes" id="UP000010474"/>
    </source>
</evidence>
<dbReference type="eggNOG" id="ENOG502ZSH7">
    <property type="taxonomic scope" value="Bacteria"/>
</dbReference>
<dbReference type="AlphaFoldDB" id="K9ZHE9"/>
<feature type="transmembrane region" description="Helical" evidence="1">
    <location>
        <begin position="75"/>
        <end position="94"/>
    </location>
</feature>
<dbReference type="HOGENOM" id="CLU_1537550_0_0_3"/>
<dbReference type="EMBL" id="CP003659">
    <property type="protein sequence ID" value="AFZ58663.1"/>
    <property type="molecule type" value="Genomic_DNA"/>
</dbReference>